<feature type="region of interest" description="Disordered" evidence="1">
    <location>
        <begin position="175"/>
        <end position="211"/>
    </location>
</feature>
<gene>
    <name evidence="3" type="ORF">LRAMOSA02801</name>
</gene>
<dbReference type="InterPro" id="IPR006614">
    <property type="entry name" value="Peroxin/Ferlin"/>
</dbReference>
<reference evidence="3" key="1">
    <citation type="journal article" date="2014" name="Genome Announc.">
        <title>De novo whole-genome sequence and genome annotation of Lichtheimia ramosa.</title>
        <authorList>
            <person name="Linde J."/>
            <person name="Schwartze V."/>
            <person name="Binder U."/>
            <person name="Lass-Florl C."/>
            <person name="Voigt K."/>
            <person name="Horn F."/>
        </authorList>
    </citation>
    <scope>NUCLEOTIDE SEQUENCE</scope>
    <source>
        <strain evidence="3">JMRC FSU:6197</strain>
    </source>
</reference>
<name>A0A077WSB4_9FUNG</name>
<organism evidence="3">
    <name type="scientific">Lichtheimia ramosa</name>
    <dbReference type="NCBI Taxonomy" id="688394"/>
    <lineage>
        <taxon>Eukaryota</taxon>
        <taxon>Fungi</taxon>
        <taxon>Fungi incertae sedis</taxon>
        <taxon>Mucoromycota</taxon>
        <taxon>Mucoromycotina</taxon>
        <taxon>Mucoromycetes</taxon>
        <taxon>Mucorales</taxon>
        <taxon>Lichtheimiaceae</taxon>
        <taxon>Lichtheimia</taxon>
    </lineage>
</organism>
<accession>A0A077WSB4</accession>
<dbReference type="PANTHER" id="PTHR23250">
    <property type="entry name" value="DYSFERLIN-RELATED"/>
    <property type="match status" value="1"/>
</dbReference>
<dbReference type="OrthoDB" id="72441at2759"/>
<feature type="compositionally biased region" description="Basic and acidic residues" evidence="1">
    <location>
        <begin position="175"/>
        <end position="184"/>
    </location>
</feature>
<dbReference type="PANTHER" id="PTHR23250:SF1">
    <property type="entry name" value="TECTONIN BETA-PROPELLER REPEAT-CONTAINING PROTEIN 1"/>
    <property type="match status" value="1"/>
</dbReference>
<evidence type="ECO:0000259" key="2">
    <source>
        <dbReference type="SMART" id="SM00694"/>
    </source>
</evidence>
<protein>
    <recommendedName>
        <fullName evidence="2">Peroxin/Ferlin domain-containing protein</fullName>
    </recommendedName>
</protein>
<dbReference type="EMBL" id="LK023335">
    <property type="protein sequence ID" value="CDS10124.1"/>
    <property type="molecule type" value="Genomic_DNA"/>
</dbReference>
<feature type="domain" description="Peroxin/Ferlin" evidence="2">
    <location>
        <begin position="135"/>
        <end position="170"/>
    </location>
</feature>
<dbReference type="InterPro" id="IPR051513">
    <property type="entry name" value="Tectonin_beta-prop"/>
</dbReference>
<evidence type="ECO:0000313" key="3">
    <source>
        <dbReference type="EMBL" id="CDS10124.1"/>
    </source>
</evidence>
<dbReference type="SMART" id="SM00694">
    <property type="entry name" value="DysFC"/>
    <property type="match status" value="1"/>
</dbReference>
<feature type="region of interest" description="Disordered" evidence="1">
    <location>
        <begin position="24"/>
        <end position="58"/>
    </location>
</feature>
<proteinExistence type="predicted"/>
<dbReference type="Pfam" id="PF06398">
    <property type="entry name" value="Pex24p"/>
    <property type="match status" value="1"/>
</dbReference>
<evidence type="ECO:0000256" key="1">
    <source>
        <dbReference type="SAM" id="MobiDB-lite"/>
    </source>
</evidence>
<sequence length="301" mass="35301">MTESSSISDAAAVVRQRSLRVRKTLRDLVNKPKPQKQQNNLTLPLPHLPDDQQQESNPSVREEYVYDILYECQRGSWVVGYSSKTLLQFDPNPWCDADMQYTPMDTTTYQLPDPTWQWVTKEWMVDMSGDVDEAGWQYALKFHGAVWHGNYKHFRSFVRRRRWIRLRRRFVPVEKDQQETHDNEQQLINVDDNDSGFPQSSSSSSSLQVLDNPQHLKEELIKCRLDRERLRILGQVVSKGSASDQLMQQVQEILGTLQYESSKRQFLEQLFKTRSELGLEEKHALQSLRFYTDTQAILDAF</sequence>
<dbReference type="AlphaFoldDB" id="A0A077WSB4"/>
<dbReference type="GO" id="GO:0007031">
    <property type="term" value="P:peroxisome organization"/>
    <property type="evidence" value="ECO:0007669"/>
    <property type="project" value="UniProtKB-ARBA"/>
</dbReference>
<dbReference type="InterPro" id="IPR010482">
    <property type="entry name" value="TECPR1-like_DysF"/>
</dbReference>
<dbReference type="GO" id="GO:0005778">
    <property type="term" value="C:peroxisomal membrane"/>
    <property type="evidence" value="ECO:0007669"/>
    <property type="project" value="UniProtKB-ARBA"/>
</dbReference>